<accession>A0ABP7LCB4</accession>
<evidence type="ECO:0000256" key="2">
    <source>
        <dbReference type="ARBA" id="ARBA00022801"/>
    </source>
</evidence>
<dbReference type="PANTHER" id="PTHR43918">
    <property type="entry name" value="ACETYLCHOLINESTERASE"/>
    <property type="match status" value="1"/>
</dbReference>
<dbReference type="InterPro" id="IPR029058">
    <property type="entry name" value="AB_hydrolase_fold"/>
</dbReference>
<evidence type="ECO:0000256" key="4">
    <source>
        <dbReference type="SAM" id="SignalP"/>
    </source>
</evidence>
<dbReference type="RefSeq" id="WP_344699303.1">
    <property type="nucleotide sequence ID" value="NZ_BAABBM010000001.1"/>
</dbReference>
<dbReference type="PANTHER" id="PTHR43918:SF4">
    <property type="entry name" value="CARBOXYLIC ESTER HYDROLASE"/>
    <property type="match status" value="1"/>
</dbReference>
<dbReference type="InterPro" id="IPR050654">
    <property type="entry name" value="AChE-related_enzymes"/>
</dbReference>
<evidence type="ECO:0000313" key="7">
    <source>
        <dbReference type="Proteomes" id="UP001500827"/>
    </source>
</evidence>
<protein>
    <submittedName>
        <fullName evidence="6">Carboxylesterase family protein</fullName>
    </submittedName>
</protein>
<dbReference type="Pfam" id="PF00135">
    <property type="entry name" value="COesterase"/>
    <property type="match status" value="1"/>
</dbReference>
<reference evidence="7" key="1">
    <citation type="journal article" date="2019" name="Int. J. Syst. Evol. Microbiol.">
        <title>The Global Catalogue of Microorganisms (GCM) 10K type strain sequencing project: providing services to taxonomists for standard genome sequencing and annotation.</title>
        <authorList>
            <consortium name="The Broad Institute Genomics Platform"/>
            <consortium name="The Broad Institute Genome Sequencing Center for Infectious Disease"/>
            <person name="Wu L."/>
            <person name="Ma J."/>
        </authorList>
    </citation>
    <scope>NUCLEOTIDE SEQUENCE [LARGE SCALE GENOMIC DNA]</scope>
    <source>
        <strain evidence="7">JCM 17543</strain>
    </source>
</reference>
<dbReference type="InterPro" id="IPR000997">
    <property type="entry name" value="Cholinesterase"/>
</dbReference>
<evidence type="ECO:0000256" key="3">
    <source>
        <dbReference type="ARBA" id="ARBA00023157"/>
    </source>
</evidence>
<dbReference type="Proteomes" id="UP001500827">
    <property type="component" value="Unassembled WGS sequence"/>
</dbReference>
<keyword evidence="4" id="KW-0732">Signal</keyword>
<dbReference type="EMBL" id="BAABBM010000001">
    <property type="protein sequence ID" value="GAA3899134.1"/>
    <property type="molecule type" value="Genomic_DNA"/>
</dbReference>
<dbReference type="Gene3D" id="3.40.50.1820">
    <property type="entry name" value="alpha/beta hydrolase"/>
    <property type="match status" value="1"/>
</dbReference>
<comment type="caution">
    <text evidence="6">The sequence shown here is derived from an EMBL/GenBank/DDBJ whole genome shotgun (WGS) entry which is preliminary data.</text>
</comment>
<dbReference type="SUPFAM" id="SSF53474">
    <property type="entry name" value="alpha/beta-Hydrolases"/>
    <property type="match status" value="1"/>
</dbReference>
<feature type="chain" id="PRO_5045479210" evidence="4">
    <location>
        <begin position="25"/>
        <end position="529"/>
    </location>
</feature>
<evidence type="ECO:0000313" key="6">
    <source>
        <dbReference type="EMBL" id="GAA3899134.1"/>
    </source>
</evidence>
<keyword evidence="3" id="KW-1015">Disulfide bond</keyword>
<feature type="signal peptide" evidence="4">
    <location>
        <begin position="1"/>
        <end position="24"/>
    </location>
</feature>
<feature type="domain" description="Carboxylesterase type B" evidence="5">
    <location>
        <begin position="33"/>
        <end position="498"/>
    </location>
</feature>
<dbReference type="InterPro" id="IPR002018">
    <property type="entry name" value="CarbesteraseB"/>
</dbReference>
<dbReference type="PRINTS" id="PR00878">
    <property type="entry name" value="CHOLNESTRASE"/>
</dbReference>
<proteinExistence type="inferred from homology"/>
<sequence>MKTFLLILGALGASLIYGVSSATAMPASSAIVAEGKLKGRLDGTSGVRVFRGVPFAAPPIADLRWVEPQPAAKWKGTRDATKFAPRCMQRPLFSDMQFRSPGISEDCLYLNVWLPPRERRPPKQGYPVLLYFYGGGFDAGDSSEKRYDGASLARRGIVVVTANYRLDVFGWLAHPELTATSPHHSSGNYGLLDQIAALKWVRRNIPAFLGDPTHITVGGESAGSMSVSALMVSPLSRGLIRGAIGESGALMQKWSPPRRETAEREGVAFATGLGAPALSQLRAMPADRLLAARDKAGNISTGIIIDGYALTEAPSVTFEHGHAAHVPLLVGSNSQEAAASAVIGDGSPTLANYRAGLARTLGDKADAVFALYPAHSDDEVMGAATALASDDFLALPTWKWFDLQRRTGAPVYLYLFARVRPPSVTDISTRSKEWGAVHSAEIEYALGNLDVNPLYRWAPDDRLVSATMTRYWANFVKTGNPNGAGLPSWARASIDPTKIRRQIIDVHSKSVPFVEQERYQRGESLVYMH</sequence>
<evidence type="ECO:0000259" key="5">
    <source>
        <dbReference type="Pfam" id="PF00135"/>
    </source>
</evidence>
<dbReference type="InterPro" id="IPR019819">
    <property type="entry name" value="Carboxylesterase_B_CS"/>
</dbReference>
<dbReference type="PROSITE" id="PS00941">
    <property type="entry name" value="CARBOXYLESTERASE_B_2"/>
    <property type="match status" value="1"/>
</dbReference>
<keyword evidence="7" id="KW-1185">Reference proteome</keyword>
<organism evidence="6 7">
    <name type="scientific">Sphingomonas limnosediminicola</name>
    <dbReference type="NCBI Taxonomy" id="940133"/>
    <lineage>
        <taxon>Bacteria</taxon>
        <taxon>Pseudomonadati</taxon>
        <taxon>Pseudomonadota</taxon>
        <taxon>Alphaproteobacteria</taxon>
        <taxon>Sphingomonadales</taxon>
        <taxon>Sphingomonadaceae</taxon>
        <taxon>Sphingomonas</taxon>
    </lineage>
</organism>
<keyword evidence="2" id="KW-0378">Hydrolase</keyword>
<name>A0ABP7LCB4_9SPHN</name>
<comment type="similarity">
    <text evidence="1">Belongs to the type-B carboxylesterase/lipase family.</text>
</comment>
<evidence type="ECO:0000256" key="1">
    <source>
        <dbReference type="ARBA" id="ARBA00005964"/>
    </source>
</evidence>
<gene>
    <name evidence="6" type="ORF">GCM10022276_17510</name>
</gene>